<dbReference type="EMBL" id="CALYLK010000008">
    <property type="protein sequence ID" value="CAH8204447.1"/>
    <property type="molecule type" value="Genomic_DNA"/>
</dbReference>
<gene>
    <name evidence="1" type="ORF">VAE063_1050023</name>
    <name evidence="2" type="ORF">VAE063_1070033</name>
</gene>
<accession>A0ABN8TQL1</accession>
<organism evidence="2 3">
    <name type="scientific">Vibrio aestuarianus</name>
    <dbReference type="NCBI Taxonomy" id="28171"/>
    <lineage>
        <taxon>Bacteria</taxon>
        <taxon>Pseudomonadati</taxon>
        <taxon>Pseudomonadota</taxon>
        <taxon>Gammaproteobacteria</taxon>
        <taxon>Vibrionales</taxon>
        <taxon>Vibrionaceae</taxon>
        <taxon>Vibrio</taxon>
    </lineage>
</organism>
<name>A0ABN8TQL1_9VIBR</name>
<evidence type="ECO:0000313" key="1">
    <source>
        <dbReference type="EMBL" id="CAH8203060.1"/>
    </source>
</evidence>
<reference evidence="2" key="1">
    <citation type="submission" date="2022-06" db="EMBL/GenBank/DDBJ databases">
        <authorList>
            <person name="Goudenege D."/>
            <person name="Le Roux F."/>
        </authorList>
    </citation>
    <scope>NUCLEOTIDE SEQUENCE</scope>
    <source>
        <strain evidence="2">12-063</strain>
    </source>
</reference>
<evidence type="ECO:0000313" key="2">
    <source>
        <dbReference type="EMBL" id="CAH8204447.1"/>
    </source>
</evidence>
<keyword evidence="3" id="KW-1185">Reference proteome</keyword>
<protein>
    <submittedName>
        <fullName evidence="2">Uncharacterized protein</fullName>
    </submittedName>
</protein>
<proteinExistence type="predicted"/>
<dbReference type="RefSeq" id="WP_168524815.1">
    <property type="nucleotide sequence ID" value="NZ_CALYLA010000029.1"/>
</dbReference>
<dbReference type="Proteomes" id="UP001152658">
    <property type="component" value="Unassembled WGS sequence"/>
</dbReference>
<sequence>MEKFTFIDRYFHSQYELLDFRYSEDRDINTLFTYLTNLHSTADKLKELFDCNIKTTPEFKMLRMIRNYFHHVGDVDEIRLHVSVDKNVIVSHAHHLIIPLETLAKSFKSFIDNNTVPETNRNYKNKKAFIDNEMNSIFECFDYGPDLLDKLEICCNKPSLKLDGKVYELGFDMYKFVYNITNIIADSCREIDDLKVKKVVCALDTSYSVSNNISKYDVLCHPSNVPIMTTEGFVYPNKIEPVI</sequence>
<comment type="caution">
    <text evidence="2">The sequence shown here is derived from an EMBL/GenBank/DDBJ whole genome shotgun (WGS) entry which is preliminary data.</text>
</comment>
<evidence type="ECO:0000313" key="3">
    <source>
        <dbReference type="Proteomes" id="UP001152658"/>
    </source>
</evidence>
<dbReference type="EMBL" id="CALYLK010000006">
    <property type="protein sequence ID" value="CAH8203060.1"/>
    <property type="molecule type" value="Genomic_DNA"/>
</dbReference>